<accession>A0A9W8YIC6</accession>
<feature type="compositionally biased region" description="Acidic residues" evidence="1">
    <location>
        <begin position="98"/>
        <end position="113"/>
    </location>
</feature>
<comment type="caution">
    <text evidence="2">The sequence shown here is derived from an EMBL/GenBank/DDBJ whole genome shotgun (WGS) entry which is preliminary data.</text>
</comment>
<evidence type="ECO:0000313" key="2">
    <source>
        <dbReference type="EMBL" id="KAJ4385240.1"/>
    </source>
</evidence>
<dbReference type="EMBL" id="JAPEVB010000008">
    <property type="protein sequence ID" value="KAJ4385240.1"/>
    <property type="molecule type" value="Genomic_DNA"/>
</dbReference>
<evidence type="ECO:0000256" key="1">
    <source>
        <dbReference type="SAM" id="MobiDB-lite"/>
    </source>
</evidence>
<keyword evidence="3" id="KW-1185">Reference proteome</keyword>
<feature type="compositionally biased region" description="Basic and acidic residues" evidence="1">
    <location>
        <begin position="56"/>
        <end position="95"/>
    </location>
</feature>
<dbReference type="Proteomes" id="UP001140453">
    <property type="component" value="Unassembled WGS sequence"/>
</dbReference>
<gene>
    <name evidence="2" type="ORF">N0V93_010301</name>
</gene>
<name>A0A9W8YIC6_9PEZI</name>
<evidence type="ECO:0000313" key="3">
    <source>
        <dbReference type="Proteomes" id="UP001140453"/>
    </source>
</evidence>
<reference evidence="2" key="1">
    <citation type="submission" date="2022-10" db="EMBL/GenBank/DDBJ databases">
        <title>Tapping the CABI collections for fungal endophytes: first genome assemblies for Collariella, Neodidymelliopsis, Ascochyta clinopodiicola, Didymella pomorum, Didymosphaeria variabile, Neocosmospora piperis and Neocucurbitaria cava.</title>
        <authorList>
            <person name="Hill R."/>
        </authorList>
    </citation>
    <scope>NUCLEOTIDE SEQUENCE</scope>
    <source>
        <strain evidence="2">IMI 355082</strain>
    </source>
</reference>
<organism evidence="2 3">
    <name type="scientific">Gnomoniopsis smithogilvyi</name>
    <dbReference type="NCBI Taxonomy" id="1191159"/>
    <lineage>
        <taxon>Eukaryota</taxon>
        <taxon>Fungi</taxon>
        <taxon>Dikarya</taxon>
        <taxon>Ascomycota</taxon>
        <taxon>Pezizomycotina</taxon>
        <taxon>Sordariomycetes</taxon>
        <taxon>Sordariomycetidae</taxon>
        <taxon>Diaporthales</taxon>
        <taxon>Gnomoniaceae</taxon>
        <taxon>Gnomoniopsis</taxon>
    </lineage>
</organism>
<protein>
    <submittedName>
        <fullName evidence="2">Uncharacterized protein</fullName>
    </submittedName>
</protein>
<dbReference type="AlphaFoldDB" id="A0A9W8YIC6"/>
<proteinExistence type="predicted"/>
<feature type="region of interest" description="Disordered" evidence="1">
    <location>
        <begin position="22"/>
        <end position="132"/>
    </location>
</feature>
<sequence>MDQADAELAPGFVRSRISTTTLRGTTASHDAAAAAAADDDDDDDNDDLVGIQGQDEPFKTYHKEEEGKKHYQQQEKEGDGDGDGDKSGEDDRGSDGDSGGDEGDDDSEEDEEQPPVVRNNNSNTTTASLNPYRAPIARPSTIRTGSCVTFATADWLMLGPRGFTVEDMPVTRQTAAAQAAVAGARVAATQNMSEEVEYLIALHVLGREETKQKET</sequence>
<feature type="compositionally biased region" description="Acidic residues" evidence="1">
    <location>
        <begin position="37"/>
        <end position="47"/>
    </location>
</feature>